<dbReference type="GO" id="GO:0016491">
    <property type="term" value="F:oxidoreductase activity"/>
    <property type="evidence" value="ECO:0007669"/>
    <property type="project" value="InterPro"/>
</dbReference>
<dbReference type="Proteomes" id="UP001164390">
    <property type="component" value="Chromosome"/>
</dbReference>
<dbReference type="InterPro" id="IPR036291">
    <property type="entry name" value="NAD(P)-bd_dom_sf"/>
</dbReference>
<accession>A0AA46TGY2</accession>
<proteinExistence type="predicted"/>
<dbReference type="RefSeq" id="WP_271633907.1">
    <property type="nucleotide sequence ID" value="NZ_CP094970.1"/>
</dbReference>
<name>A0AA46TGY2_9ACTN</name>
<gene>
    <name evidence="2" type="ORF">L0C25_21835</name>
</gene>
<dbReference type="SMART" id="SM00829">
    <property type="entry name" value="PKS_ER"/>
    <property type="match status" value="1"/>
</dbReference>
<dbReference type="AlphaFoldDB" id="A0AA46TGY2"/>
<dbReference type="PANTHER" id="PTHR43677">
    <property type="entry name" value="SHORT-CHAIN DEHYDROGENASE/REDUCTASE"/>
    <property type="match status" value="1"/>
</dbReference>
<protein>
    <submittedName>
        <fullName evidence="2">Zinc-binding alcohol dehydrogenase family protein</fullName>
    </submittedName>
</protein>
<reference evidence="2" key="1">
    <citation type="submission" date="2022-01" db="EMBL/GenBank/DDBJ databases">
        <title>Nocardioidaceae gen. sp. A5X3R13.</title>
        <authorList>
            <person name="Lopez Marin M.A."/>
            <person name="Uhlik O."/>
        </authorList>
    </citation>
    <scope>NUCLEOTIDE SEQUENCE</scope>
    <source>
        <strain evidence="2">A5X3R13</strain>
    </source>
</reference>
<dbReference type="PANTHER" id="PTHR43677:SF11">
    <property type="entry name" value="ZINC-CONTAINING ALCOHOL DEHYDROGENASE"/>
    <property type="match status" value="1"/>
</dbReference>
<dbReference type="EMBL" id="CP094970">
    <property type="protein sequence ID" value="UYM05131.1"/>
    <property type="molecule type" value="Genomic_DNA"/>
</dbReference>
<dbReference type="Pfam" id="PF00107">
    <property type="entry name" value="ADH_zinc_N"/>
    <property type="match status" value="1"/>
</dbReference>
<dbReference type="InterPro" id="IPR013149">
    <property type="entry name" value="ADH-like_C"/>
</dbReference>
<evidence type="ECO:0000313" key="3">
    <source>
        <dbReference type="Proteomes" id="UP001164390"/>
    </source>
</evidence>
<dbReference type="Gene3D" id="3.90.180.10">
    <property type="entry name" value="Medium-chain alcohol dehydrogenases, catalytic domain"/>
    <property type="match status" value="1"/>
</dbReference>
<dbReference type="SUPFAM" id="SSF51735">
    <property type="entry name" value="NAD(P)-binding Rossmann-fold domains"/>
    <property type="match status" value="1"/>
</dbReference>
<organism evidence="2 3">
    <name type="scientific">Solicola gregarius</name>
    <dbReference type="NCBI Taxonomy" id="2908642"/>
    <lineage>
        <taxon>Bacteria</taxon>
        <taxon>Bacillati</taxon>
        <taxon>Actinomycetota</taxon>
        <taxon>Actinomycetes</taxon>
        <taxon>Propionibacteriales</taxon>
        <taxon>Nocardioidaceae</taxon>
        <taxon>Solicola</taxon>
    </lineage>
</organism>
<dbReference type="KEGG" id="sgrg:L0C25_21835"/>
<feature type="domain" description="Enoyl reductase (ER)" evidence="1">
    <location>
        <begin position="10"/>
        <end position="324"/>
    </location>
</feature>
<keyword evidence="3" id="KW-1185">Reference proteome</keyword>
<dbReference type="SUPFAM" id="SSF50129">
    <property type="entry name" value="GroES-like"/>
    <property type="match status" value="1"/>
</dbReference>
<evidence type="ECO:0000259" key="1">
    <source>
        <dbReference type="SMART" id="SM00829"/>
    </source>
</evidence>
<dbReference type="InterPro" id="IPR020843">
    <property type="entry name" value="ER"/>
</dbReference>
<dbReference type="InterPro" id="IPR011032">
    <property type="entry name" value="GroES-like_sf"/>
</dbReference>
<evidence type="ECO:0000313" key="2">
    <source>
        <dbReference type="EMBL" id="UYM05131.1"/>
    </source>
</evidence>
<dbReference type="InterPro" id="IPR051397">
    <property type="entry name" value="Zn-ADH-like_protein"/>
</dbReference>
<sequence length="328" mass="34131">MKAAVLEELGQPPRYAEAEEPVPTDGLVVADVRAAAVKNIERALAAGSHYGSGRLPLPCVLGHDAVVALPDGRRVFAGATPPGGAMAERLLVDPEQTLPIPDSVDDASAAALPNAAASAWFALEYAGQIRTGQSVLVLGGTGVTGSLAVQLAKRRFGAGKVVAAGRNVERLGRISELGADATIELGPADEPVAAQLARHHAEHPFDVVLDYLWGKPAEHVLRTLANDDLAAGFHRTRFVQIGEMAGATIELPAATLRSAGIELVGQGGGSVPREAFGRIRSEILPAVFSMLADGTIAADTQVRPLSEVTDVWTTRAPSGVRVVLVPDR</sequence>